<feature type="transmembrane region" description="Helical" evidence="6">
    <location>
        <begin position="27"/>
        <end position="48"/>
    </location>
</feature>
<evidence type="ECO:0000259" key="7">
    <source>
        <dbReference type="Pfam" id="PF10502"/>
    </source>
</evidence>
<dbReference type="RefSeq" id="WP_218632712.1">
    <property type="nucleotide sequence ID" value="NZ_JAHVAH010000001.1"/>
</dbReference>
<keyword evidence="6" id="KW-0812">Transmembrane</keyword>
<comment type="subcellular location">
    <subcellularLocation>
        <location evidence="6">Membrane</location>
        <topology evidence="6">Single-pass type II membrane protein</topology>
    </subcellularLocation>
</comment>
<evidence type="ECO:0000256" key="6">
    <source>
        <dbReference type="RuleBase" id="RU362042"/>
    </source>
</evidence>
<keyword evidence="6" id="KW-0645">Protease</keyword>
<dbReference type="EMBL" id="JAHVAH010000001">
    <property type="protein sequence ID" value="MBW0144749.1"/>
    <property type="molecule type" value="Genomic_DNA"/>
</dbReference>
<evidence type="ECO:0000256" key="5">
    <source>
        <dbReference type="ARBA" id="ARBA00022801"/>
    </source>
</evidence>
<comment type="similarity">
    <text evidence="2 6">Belongs to the peptidase S26 family.</text>
</comment>
<dbReference type="InterPro" id="IPR019757">
    <property type="entry name" value="Pept_S26A_signal_pept_1_Lys-AS"/>
</dbReference>
<dbReference type="GO" id="GO:0009003">
    <property type="term" value="F:signal peptidase activity"/>
    <property type="evidence" value="ECO:0007669"/>
    <property type="project" value="UniProtKB-EC"/>
</dbReference>
<dbReference type="InterPro" id="IPR000223">
    <property type="entry name" value="Pept_S26A_signal_pept_1"/>
</dbReference>
<proteinExistence type="inferred from homology"/>
<dbReference type="CDD" id="cd06530">
    <property type="entry name" value="S26_SPase_I"/>
    <property type="match status" value="1"/>
</dbReference>
<dbReference type="NCBIfam" id="TIGR02227">
    <property type="entry name" value="sigpep_I_bact"/>
    <property type="match status" value="1"/>
</dbReference>
<dbReference type="EC" id="3.4.21.89" evidence="3 6"/>
<dbReference type="PANTHER" id="PTHR43390">
    <property type="entry name" value="SIGNAL PEPTIDASE I"/>
    <property type="match status" value="1"/>
</dbReference>
<evidence type="ECO:0000256" key="3">
    <source>
        <dbReference type="ARBA" id="ARBA00013208"/>
    </source>
</evidence>
<keyword evidence="6" id="KW-1133">Transmembrane helix</keyword>
<reference evidence="8 9" key="1">
    <citation type="submission" date="2021-07" db="EMBL/GenBank/DDBJ databases">
        <title>The draft genome sequence of Sphingomicrobium sp. B8.</title>
        <authorList>
            <person name="Mu L."/>
        </authorList>
    </citation>
    <scope>NUCLEOTIDE SEQUENCE [LARGE SCALE GENOMIC DNA]</scope>
    <source>
        <strain evidence="8 9">B8</strain>
    </source>
</reference>
<comment type="catalytic activity">
    <reaction evidence="1 6">
        <text>Cleavage of hydrophobic, N-terminal signal or leader sequences from secreted and periplasmic proteins.</text>
        <dbReference type="EC" id="3.4.21.89"/>
    </reaction>
</comment>
<name>A0ABS6V5B0_9SPHN</name>
<gene>
    <name evidence="8" type="primary">lepB</name>
    <name evidence="8" type="ORF">KTQ36_05505</name>
</gene>
<evidence type="ECO:0000313" key="8">
    <source>
        <dbReference type="EMBL" id="MBW0144749.1"/>
    </source>
</evidence>
<evidence type="ECO:0000313" key="9">
    <source>
        <dbReference type="Proteomes" id="UP000698028"/>
    </source>
</evidence>
<keyword evidence="9" id="KW-1185">Reference proteome</keyword>
<accession>A0ABS6V5B0</accession>
<comment type="caution">
    <text evidence="8">The sequence shown here is derived from an EMBL/GenBank/DDBJ whole genome shotgun (WGS) entry which is preliminary data.</text>
</comment>
<organism evidence="8 9">
    <name type="scientific">Sphingomicrobium clamense</name>
    <dbReference type="NCBI Taxonomy" id="2851013"/>
    <lineage>
        <taxon>Bacteria</taxon>
        <taxon>Pseudomonadati</taxon>
        <taxon>Pseudomonadota</taxon>
        <taxon>Alphaproteobacteria</taxon>
        <taxon>Sphingomonadales</taxon>
        <taxon>Sphingomonadaceae</taxon>
        <taxon>Sphingomicrobium</taxon>
    </lineage>
</organism>
<dbReference type="PANTHER" id="PTHR43390:SF1">
    <property type="entry name" value="CHLOROPLAST PROCESSING PEPTIDASE"/>
    <property type="match status" value="1"/>
</dbReference>
<dbReference type="InterPro" id="IPR019533">
    <property type="entry name" value="Peptidase_S26"/>
</dbReference>
<feature type="domain" description="Peptidase S26" evidence="7">
    <location>
        <begin position="27"/>
        <end position="253"/>
    </location>
</feature>
<dbReference type="Proteomes" id="UP000698028">
    <property type="component" value="Unassembled WGS sequence"/>
</dbReference>
<keyword evidence="6" id="KW-0472">Membrane</keyword>
<evidence type="ECO:0000256" key="4">
    <source>
        <dbReference type="ARBA" id="ARBA00019232"/>
    </source>
</evidence>
<evidence type="ECO:0000256" key="1">
    <source>
        <dbReference type="ARBA" id="ARBA00000677"/>
    </source>
</evidence>
<dbReference type="PROSITE" id="PS00760">
    <property type="entry name" value="SPASE_I_2"/>
    <property type="match status" value="1"/>
</dbReference>
<protein>
    <recommendedName>
        <fullName evidence="4 6">Signal peptidase I</fullName>
        <ecNumber evidence="3 6">3.4.21.89</ecNumber>
    </recommendedName>
</protein>
<evidence type="ECO:0000256" key="2">
    <source>
        <dbReference type="ARBA" id="ARBA00009370"/>
    </source>
</evidence>
<dbReference type="PROSITE" id="PS00761">
    <property type="entry name" value="SPASE_I_3"/>
    <property type="match status" value="1"/>
</dbReference>
<keyword evidence="5 6" id="KW-0378">Hydrolase</keyword>
<sequence length="280" mass="31100">MNEATNETPVEPEVETKEKPKGSIWRFLLGLAVFAWVLRSFIVAPFVIPSGSMLPTMLVGDYLFVAKWPYGYSKYSFPFGIPSFDGRVMESLPERGDIVVFRPPGKEDMDYVKRVIGLPGDRIEVRGGQLVLNGKNIERERLADFALPMSPNSVCRVIPPAQQRIETDADGNRLCRYPAYRETLPGGASYVTIDQTFVPPADEFGPVTVPEGFVFVMGDNRDDSLDSRFGPALGGVGFVPVDNLVGKAMFNFWSTDGSANYFLPWTWFTSLRGSRIGVGY</sequence>
<dbReference type="InterPro" id="IPR019758">
    <property type="entry name" value="Pept_S26A_signal_pept_1_CS"/>
</dbReference>
<dbReference type="Pfam" id="PF10502">
    <property type="entry name" value="Peptidase_S26"/>
    <property type="match status" value="1"/>
</dbReference>